<gene>
    <name evidence="5 7" type="primary">hrcA</name>
    <name evidence="7" type="ORF">CLIT_11c00850</name>
</gene>
<dbReference type="InterPro" id="IPR036388">
    <property type="entry name" value="WH-like_DNA-bd_sf"/>
</dbReference>
<keyword evidence="3 5" id="KW-0346">Stress response</keyword>
<name>A0A069RDD9_PEPLI</name>
<sequence length="343" mass="38972">MDLTDRKMKILEAIIREYIFVAEPLGSRTLSKRHDLGISAATIRNEMSDLEDMGYLMQPHTSSGRIPTQEGYRLYVENMMQKNRIDKEQMKMIDDSLRGYGELQNILDEALRLMSSFTRYTSIAVTPKMKESILKNIQLVQVNQNTVLVILVMDNGLIRNLTINTRTMVCQDKLSIISKILNEKLSGKSIRDMDSSFASYLKNQIHEYSALIDEVFELMHSNMLTLEDSQILSDGITNIFQFPEFSDISKAKAFLDMMSEKRPVMDMLNSEGIVKGNINIVIGNKNTCEIAKECSLLTATYTLNGKTIGKIGIIGPTRMNYSKVFSIMSYISNGLNDFIENNF</sequence>
<dbReference type="RefSeq" id="WP_038264948.1">
    <property type="nucleotide sequence ID" value="NZ_FSRH01000002.1"/>
</dbReference>
<comment type="caution">
    <text evidence="7">The sequence shown here is derived from an EMBL/GenBank/DDBJ whole genome shotgun (WGS) entry which is preliminary data.</text>
</comment>
<dbReference type="Pfam" id="PF01628">
    <property type="entry name" value="HrcA"/>
    <property type="match status" value="1"/>
</dbReference>
<evidence type="ECO:0000259" key="6">
    <source>
        <dbReference type="Pfam" id="PF01628"/>
    </source>
</evidence>
<dbReference type="PANTHER" id="PTHR34824">
    <property type="entry name" value="HEAT-INDUCIBLE TRANSCRIPTION REPRESSOR HRCA"/>
    <property type="match status" value="1"/>
</dbReference>
<keyword evidence="2 5" id="KW-0805">Transcription regulation</keyword>
<dbReference type="PIRSF" id="PIRSF005485">
    <property type="entry name" value="HrcA"/>
    <property type="match status" value="1"/>
</dbReference>
<dbReference type="STRING" id="1121324.CLIT_11c00850"/>
<dbReference type="OrthoDB" id="9783139at2"/>
<comment type="similarity">
    <text evidence="5">Belongs to the HrcA family.</text>
</comment>
<dbReference type="InterPro" id="IPR029016">
    <property type="entry name" value="GAF-like_dom_sf"/>
</dbReference>
<dbReference type="eggNOG" id="COG1420">
    <property type="taxonomic scope" value="Bacteria"/>
</dbReference>
<dbReference type="Gene3D" id="3.30.450.40">
    <property type="match status" value="1"/>
</dbReference>
<dbReference type="AlphaFoldDB" id="A0A069RDD9"/>
<dbReference type="GO" id="GO:0045892">
    <property type="term" value="P:negative regulation of DNA-templated transcription"/>
    <property type="evidence" value="ECO:0007669"/>
    <property type="project" value="UniProtKB-UniRule"/>
</dbReference>
<dbReference type="InterPro" id="IPR036390">
    <property type="entry name" value="WH_DNA-bd_sf"/>
</dbReference>
<reference evidence="7 8" key="1">
    <citation type="submission" date="2014-03" db="EMBL/GenBank/DDBJ databases">
        <title>Genome sequence of Clostridium litorale W6, DSM 5388.</title>
        <authorList>
            <person name="Poehlein A."/>
            <person name="Jagirdar A."/>
            <person name="Khonsari B."/>
            <person name="Chibani C.M."/>
            <person name="Gutierrez Gutierrez D.A."/>
            <person name="Davydova E."/>
            <person name="Alghaithi H.S."/>
            <person name="Nair K.P."/>
            <person name="Dhamotharan K."/>
            <person name="Chandran L."/>
            <person name="G W."/>
            <person name="Daniel R."/>
        </authorList>
    </citation>
    <scope>NUCLEOTIDE SEQUENCE [LARGE SCALE GENOMIC DNA]</scope>
    <source>
        <strain evidence="7 8">W6</strain>
    </source>
</reference>
<evidence type="ECO:0000313" key="7">
    <source>
        <dbReference type="EMBL" id="KDR95056.1"/>
    </source>
</evidence>
<evidence type="ECO:0000256" key="5">
    <source>
        <dbReference type="HAMAP-Rule" id="MF_00081"/>
    </source>
</evidence>
<protein>
    <recommendedName>
        <fullName evidence="5">Heat-inducible transcription repressor HrcA</fullName>
    </recommendedName>
</protein>
<accession>A0A069RDD9</accession>
<dbReference type="Gene3D" id="3.30.390.60">
    <property type="entry name" value="Heat-inducible transcription repressor hrca homolog, domain 3"/>
    <property type="match status" value="1"/>
</dbReference>
<dbReference type="PANTHER" id="PTHR34824:SF1">
    <property type="entry name" value="HEAT-INDUCIBLE TRANSCRIPTION REPRESSOR HRCA"/>
    <property type="match status" value="1"/>
</dbReference>
<dbReference type="HAMAP" id="MF_00081">
    <property type="entry name" value="HrcA"/>
    <property type="match status" value="1"/>
</dbReference>
<dbReference type="SUPFAM" id="SSF46785">
    <property type="entry name" value="Winged helix' DNA-binding domain"/>
    <property type="match status" value="1"/>
</dbReference>
<keyword evidence="4 5" id="KW-0804">Transcription</keyword>
<dbReference type="EMBL" id="JJMM01000011">
    <property type="protein sequence ID" value="KDR95056.1"/>
    <property type="molecule type" value="Genomic_DNA"/>
</dbReference>
<proteinExistence type="inferred from homology"/>
<feature type="domain" description="Heat-inducible transcription repressor HrcA C-terminal" evidence="6">
    <location>
        <begin position="105"/>
        <end position="324"/>
    </location>
</feature>
<dbReference type="GO" id="GO:0003677">
    <property type="term" value="F:DNA binding"/>
    <property type="evidence" value="ECO:0007669"/>
    <property type="project" value="InterPro"/>
</dbReference>
<dbReference type="NCBIfam" id="TIGR00331">
    <property type="entry name" value="hrcA"/>
    <property type="match status" value="1"/>
</dbReference>
<keyword evidence="8" id="KW-1185">Reference proteome</keyword>
<dbReference type="Gene3D" id="1.10.10.10">
    <property type="entry name" value="Winged helix-like DNA-binding domain superfamily/Winged helix DNA-binding domain"/>
    <property type="match status" value="1"/>
</dbReference>
<evidence type="ECO:0000256" key="1">
    <source>
        <dbReference type="ARBA" id="ARBA00022491"/>
    </source>
</evidence>
<dbReference type="Proteomes" id="UP000027946">
    <property type="component" value="Unassembled WGS sequence"/>
</dbReference>
<evidence type="ECO:0000256" key="3">
    <source>
        <dbReference type="ARBA" id="ARBA00023016"/>
    </source>
</evidence>
<organism evidence="7 8">
    <name type="scientific">Peptoclostridium litorale DSM 5388</name>
    <dbReference type="NCBI Taxonomy" id="1121324"/>
    <lineage>
        <taxon>Bacteria</taxon>
        <taxon>Bacillati</taxon>
        <taxon>Bacillota</taxon>
        <taxon>Clostridia</taxon>
        <taxon>Peptostreptococcales</taxon>
        <taxon>Peptoclostridiaceae</taxon>
        <taxon>Peptoclostridium</taxon>
    </lineage>
</organism>
<keyword evidence="1 5" id="KW-0678">Repressor</keyword>
<dbReference type="InterPro" id="IPR002571">
    <property type="entry name" value="HrcA"/>
</dbReference>
<evidence type="ECO:0000313" key="8">
    <source>
        <dbReference type="Proteomes" id="UP000027946"/>
    </source>
</evidence>
<dbReference type="InterPro" id="IPR021153">
    <property type="entry name" value="HrcA_C"/>
</dbReference>
<evidence type="ECO:0000256" key="4">
    <source>
        <dbReference type="ARBA" id="ARBA00023163"/>
    </source>
</evidence>
<evidence type="ECO:0000256" key="2">
    <source>
        <dbReference type="ARBA" id="ARBA00023015"/>
    </source>
</evidence>
<dbReference type="SUPFAM" id="SSF55781">
    <property type="entry name" value="GAF domain-like"/>
    <property type="match status" value="1"/>
</dbReference>
<comment type="function">
    <text evidence="5">Negative regulator of class I heat shock genes (grpE-dnaK-dnaJ and groELS operons). Prevents heat-shock induction of these operons.</text>
</comment>
<dbReference type="InterPro" id="IPR023120">
    <property type="entry name" value="WHTH_transcript_rep_HrcA_IDD"/>
</dbReference>